<dbReference type="SUPFAM" id="SSF56752">
    <property type="entry name" value="D-aminoacid aminotransferase-like PLP-dependent enzymes"/>
    <property type="match status" value="1"/>
</dbReference>
<dbReference type="InterPro" id="IPR043132">
    <property type="entry name" value="BCAT-like_C"/>
</dbReference>
<dbReference type="AlphaFoldDB" id="D7CFM7"/>
<dbReference type="HOGENOM" id="CLU_064284_0_0_11"/>
<feature type="region of interest" description="Disordered" evidence="1">
    <location>
        <begin position="1"/>
        <end position="26"/>
    </location>
</feature>
<dbReference type="eggNOG" id="COG0115">
    <property type="taxonomic scope" value="Bacteria"/>
</dbReference>
<dbReference type="PATRIC" id="fig|749414.3.peg.1695"/>
<protein>
    <recommendedName>
        <fullName evidence="4">Aminotransferase class IV</fullName>
    </recommendedName>
</protein>
<reference evidence="2 3" key="1">
    <citation type="journal article" date="2010" name="J. Bacteriol.">
        <title>Genome sequence of the milbemycin-producing bacterium Streptomyces bingchenggensis.</title>
        <authorList>
            <person name="Wang X.J."/>
            <person name="Yan Y.J."/>
            <person name="Zhang B."/>
            <person name="An J."/>
            <person name="Wang J.J."/>
            <person name="Tian J."/>
            <person name="Jiang L."/>
            <person name="Chen Y.H."/>
            <person name="Huang S.X."/>
            <person name="Yin M."/>
            <person name="Zhang J."/>
            <person name="Gao A.L."/>
            <person name="Liu C.X."/>
            <person name="Zhu Z.X."/>
            <person name="Xiang W.S."/>
        </authorList>
    </citation>
    <scope>NUCLEOTIDE SEQUENCE [LARGE SCALE GENOMIC DNA]</scope>
    <source>
        <strain evidence="2 3">BCW-1</strain>
    </source>
</reference>
<dbReference type="InterPro" id="IPR036038">
    <property type="entry name" value="Aminotransferase-like"/>
</dbReference>
<sequence length="313" mass="34505">MGRATDRRARRPAAPRPVDTEPGSDMKEHVRMEMAAVWQIGQDVGNEPDIRALMWCEDRGLTPCRPVPDTALLAADSWLVDEGRVRGLELHRRRFVAACAEATGDAPARIERFWQEAVDLLPRAGAWFPRVELAGPEPARLFLRIRPAPPRTEGVAVWVSEEADPRVLPRRKGPDLSLLAELRGRAIERGAQELLLTTPDGLVLEGATASVLWWDGDVLCRPSPGLPLLAGVTSALIEERAARLGVPVEHRRPTVADLDGREVWFVNALHGIRPVTEWLGSPLRVGPARHAASWQNWLDTAAEPLNDTNGASR</sequence>
<dbReference type="Proteomes" id="UP000000377">
    <property type="component" value="Chromosome"/>
</dbReference>
<proteinExistence type="predicted"/>
<evidence type="ECO:0008006" key="4">
    <source>
        <dbReference type="Google" id="ProtNLM"/>
    </source>
</evidence>
<evidence type="ECO:0000313" key="3">
    <source>
        <dbReference type="Proteomes" id="UP000000377"/>
    </source>
</evidence>
<gene>
    <name evidence="2" type="ordered locus">SBI_01642</name>
</gene>
<dbReference type="Gene3D" id="3.20.10.10">
    <property type="entry name" value="D-amino Acid Aminotransferase, subunit A, domain 2"/>
    <property type="match status" value="1"/>
</dbReference>
<evidence type="ECO:0000313" key="2">
    <source>
        <dbReference type="EMBL" id="ADI04763.1"/>
    </source>
</evidence>
<dbReference type="Pfam" id="PF01063">
    <property type="entry name" value="Aminotran_4"/>
    <property type="match status" value="1"/>
</dbReference>
<dbReference type="GO" id="GO:0003824">
    <property type="term" value="F:catalytic activity"/>
    <property type="evidence" value="ECO:0007669"/>
    <property type="project" value="InterPro"/>
</dbReference>
<keyword evidence="3" id="KW-1185">Reference proteome</keyword>
<dbReference type="InterPro" id="IPR001544">
    <property type="entry name" value="Aminotrans_IV"/>
</dbReference>
<evidence type="ECO:0000256" key="1">
    <source>
        <dbReference type="SAM" id="MobiDB-lite"/>
    </source>
</evidence>
<dbReference type="EMBL" id="CP002047">
    <property type="protein sequence ID" value="ADI04763.1"/>
    <property type="molecule type" value="Genomic_DNA"/>
</dbReference>
<accession>D7CFM7</accession>
<dbReference type="KEGG" id="sbh:SBI_01642"/>
<dbReference type="STRING" id="749414.SBI_01642"/>
<name>D7CFM7_STRBB</name>
<organism evidence="2 3">
    <name type="scientific">Streptomyces bingchenggensis (strain BCW-1)</name>
    <dbReference type="NCBI Taxonomy" id="749414"/>
    <lineage>
        <taxon>Bacteria</taxon>
        <taxon>Bacillati</taxon>
        <taxon>Actinomycetota</taxon>
        <taxon>Actinomycetes</taxon>
        <taxon>Kitasatosporales</taxon>
        <taxon>Streptomycetaceae</taxon>
        <taxon>Streptomyces</taxon>
    </lineage>
</organism>